<comment type="similarity">
    <text evidence="3">Belongs to the bacterial ribosomal protein bS16 family.</text>
</comment>
<dbReference type="InterPro" id="IPR000307">
    <property type="entry name" value="Ribosomal_bS16"/>
</dbReference>
<protein>
    <recommendedName>
        <fullName evidence="3">Small ribosomal subunit protein bS16</fullName>
    </recommendedName>
</protein>
<proteinExistence type="inferred from homology"/>
<gene>
    <name evidence="3" type="primary">rpsP</name>
    <name evidence="4" type="ORF">SAMN05216240_2128</name>
</gene>
<dbReference type="Gene3D" id="3.30.1320.10">
    <property type="match status" value="1"/>
</dbReference>
<dbReference type="RefSeq" id="WP_013290832.1">
    <property type="nucleotide sequence ID" value="NZ_FUZJ01000001.1"/>
</dbReference>
<keyword evidence="1 3" id="KW-0689">Ribosomal protein</keyword>
<evidence type="ECO:0000313" key="4">
    <source>
        <dbReference type="EMBL" id="SMR94536.1"/>
    </source>
</evidence>
<dbReference type="PANTHER" id="PTHR12919">
    <property type="entry name" value="30S RIBOSOMAL PROTEIN S16"/>
    <property type="match status" value="1"/>
</dbReference>
<dbReference type="InterPro" id="IPR020592">
    <property type="entry name" value="Ribosomal_bS16_CS"/>
</dbReference>
<dbReference type="InterPro" id="IPR023803">
    <property type="entry name" value="Ribosomal_bS16_dom_sf"/>
</dbReference>
<dbReference type="PROSITE" id="PS00732">
    <property type="entry name" value="RIBOSOMAL_S16"/>
    <property type="match status" value="1"/>
</dbReference>
<organism evidence="4 5">
    <name type="scientific">Caldicellulosiruptor bescii</name>
    <name type="common">Anaerocellum thermophilum</name>
    <dbReference type="NCBI Taxonomy" id="31899"/>
    <lineage>
        <taxon>Bacteria</taxon>
        <taxon>Bacillati</taxon>
        <taxon>Bacillota</taxon>
        <taxon>Bacillota incertae sedis</taxon>
        <taxon>Caldicellulosiruptorales</taxon>
        <taxon>Caldicellulosiruptoraceae</taxon>
        <taxon>Caldicellulosiruptor</taxon>
    </lineage>
</organism>
<dbReference type="Pfam" id="PF00886">
    <property type="entry name" value="Ribosomal_S16"/>
    <property type="match status" value="1"/>
</dbReference>
<keyword evidence="2 3" id="KW-0687">Ribonucleoprotein</keyword>
<sequence>MAVRIRLKRMGAKNNPFYRIVVADSRTPRDGKTIDEIGYYNPLKNPADIKVDVEKAKKWLSYGAQPTDTVKILLKKAGVIE</sequence>
<dbReference type="Proteomes" id="UP000196803">
    <property type="component" value="Unassembled WGS sequence"/>
</dbReference>
<dbReference type="PANTHER" id="PTHR12919:SF20">
    <property type="entry name" value="SMALL RIBOSOMAL SUBUNIT PROTEIN BS16M"/>
    <property type="match status" value="1"/>
</dbReference>
<reference evidence="4 5" key="1">
    <citation type="submission" date="2017-05" db="EMBL/GenBank/DDBJ databases">
        <authorList>
            <person name="Varghese N."/>
            <person name="Submissions S."/>
        </authorList>
    </citation>
    <scope>NUCLEOTIDE SEQUENCE [LARGE SCALE GENOMIC DNA]</scope>
    <source>
        <strain evidence="4 5">MACB1020</strain>
    </source>
</reference>
<dbReference type="EMBL" id="FXXC01000001">
    <property type="protein sequence ID" value="SMR94536.1"/>
    <property type="molecule type" value="Genomic_DNA"/>
</dbReference>
<evidence type="ECO:0000256" key="2">
    <source>
        <dbReference type="ARBA" id="ARBA00023274"/>
    </source>
</evidence>
<comment type="caution">
    <text evidence="4">The sequence shown here is derived from an EMBL/GenBank/DDBJ whole genome shotgun (WGS) entry which is preliminary data.</text>
</comment>
<name>A0ABY1SAQ1_CALBS</name>
<evidence type="ECO:0000313" key="5">
    <source>
        <dbReference type="Proteomes" id="UP000196803"/>
    </source>
</evidence>
<accession>A0ABY1SAQ1</accession>
<evidence type="ECO:0000256" key="1">
    <source>
        <dbReference type="ARBA" id="ARBA00022980"/>
    </source>
</evidence>
<dbReference type="HAMAP" id="MF_00385">
    <property type="entry name" value="Ribosomal_bS16"/>
    <property type="match status" value="1"/>
</dbReference>
<dbReference type="GeneID" id="31772320"/>
<keyword evidence="5" id="KW-1185">Reference proteome</keyword>
<dbReference type="NCBIfam" id="TIGR00002">
    <property type="entry name" value="S16"/>
    <property type="match status" value="1"/>
</dbReference>
<dbReference type="SUPFAM" id="SSF54565">
    <property type="entry name" value="Ribosomal protein S16"/>
    <property type="match status" value="1"/>
</dbReference>
<dbReference type="GO" id="GO:0005840">
    <property type="term" value="C:ribosome"/>
    <property type="evidence" value="ECO:0007669"/>
    <property type="project" value="UniProtKB-KW"/>
</dbReference>
<evidence type="ECO:0000256" key="3">
    <source>
        <dbReference type="HAMAP-Rule" id="MF_00385"/>
    </source>
</evidence>